<dbReference type="Proteomes" id="UP001623558">
    <property type="component" value="Unassembled WGS sequence"/>
</dbReference>
<evidence type="ECO:0000259" key="1">
    <source>
        <dbReference type="PROSITE" id="PS50280"/>
    </source>
</evidence>
<dbReference type="SUPFAM" id="SSF82199">
    <property type="entry name" value="SET domain"/>
    <property type="match status" value="1"/>
</dbReference>
<dbReference type="PROSITE" id="PS50280">
    <property type="entry name" value="SET"/>
    <property type="match status" value="1"/>
</dbReference>
<organism evidence="2 3">
    <name type="scientific">Aquirufa salirivi</name>
    <dbReference type="NCBI Taxonomy" id="3104729"/>
    <lineage>
        <taxon>Bacteria</taxon>
        <taxon>Pseudomonadati</taxon>
        <taxon>Bacteroidota</taxon>
        <taxon>Cytophagia</taxon>
        <taxon>Cytophagales</taxon>
        <taxon>Flectobacillaceae</taxon>
        <taxon>Aquirufa</taxon>
    </lineage>
</organism>
<keyword evidence="3" id="KW-1185">Reference proteome</keyword>
<dbReference type="SMART" id="SM00317">
    <property type="entry name" value="SET"/>
    <property type="match status" value="1"/>
</dbReference>
<protein>
    <submittedName>
        <fullName evidence="2">SET domain-containing protein-lysine N-methyltransferase</fullName>
    </submittedName>
</protein>
<feature type="domain" description="SET" evidence="1">
    <location>
        <begin position="19"/>
        <end position="135"/>
    </location>
</feature>
<comment type="caution">
    <text evidence="2">The sequence shown here is derived from an EMBL/GenBank/DDBJ whole genome shotgun (WGS) entry which is preliminary data.</text>
</comment>
<dbReference type="InterPro" id="IPR001214">
    <property type="entry name" value="SET_dom"/>
</dbReference>
<evidence type="ECO:0000313" key="3">
    <source>
        <dbReference type="Proteomes" id="UP001623558"/>
    </source>
</evidence>
<evidence type="ECO:0000313" key="2">
    <source>
        <dbReference type="EMBL" id="MFL0162562.1"/>
    </source>
</evidence>
<dbReference type="Pfam" id="PF00856">
    <property type="entry name" value="SET"/>
    <property type="match status" value="1"/>
</dbReference>
<sequence length="154" mass="17787">MLNPCEISEPKYDIAGISSKIRLSQSSIHGFGVFSNELIKQGELIEEARLLALKWRSFYLSEPTMLDYIWANQSCKCEVCNTHGNKVYLALGNGSLYNHANKPNTIQKLDFRLETMTIIARDDIPPNEEIFVSYGENYWLYRNLMKKISPLKYK</sequence>
<name>A0ABW8RUY9_9BACT</name>
<dbReference type="EMBL" id="JBEWZH010000006">
    <property type="protein sequence ID" value="MFL0162562.1"/>
    <property type="molecule type" value="Genomic_DNA"/>
</dbReference>
<accession>A0ABW8RUY9</accession>
<proteinExistence type="predicted"/>
<dbReference type="RefSeq" id="WP_406751406.1">
    <property type="nucleotide sequence ID" value="NZ_JBEWZH010000006.1"/>
</dbReference>
<reference evidence="2 3" key="1">
    <citation type="submission" date="2024-07" db="EMBL/GenBank/DDBJ databases">
        <authorList>
            <person name="Pitt A."/>
            <person name="Hahn M.W."/>
        </authorList>
    </citation>
    <scope>NUCLEOTIDE SEQUENCE [LARGE SCALE GENOMIC DNA]</scope>
    <source>
        <strain evidence="2 3">1-SAACH-A3</strain>
    </source>
</reference>
<dbReference type="Gene3D" id="2.170.270.10">
    <property type="entry name" value="SET domain"/>
    <property type="match status" value="1"/>
</dbReference>
<dbReference type="InterPro" id="IPR046341">
    <property type="entry name" value="SET_dom_sf"/>
</dbReference>
<gene>
    <name evidence="2" type="ORF">U0R11_09195</name>
</gene>